<dbReference type="InterPro" id="IPR038063">
    <property type="entry name" value="Transpep_catalytic_dom"/>
</dbReference>
<evidence type="ECO:0000256" key="8">
    <source>
        <dbReference type="SAM" id="MobiDB-lite"/>
    </source>
</evidence>
<dbReference type="GO" id="GO:0009252">
    <property type="term" value="P:peptidoglycan biosynthetic process"/>
    <property type="evidence" value="ECO:0007669"/>
    <property type="project" value="UniProtKB-UniPathway"/>
</dbReference>
<dbReference type="OrthoDB" id="9778545at2"/>
<dbReference type="SUPFAM" id="SSF141523">
    <property type="entry name" value="L,D-transpeptidase catalytic domain-like"/>
    <property type="match status" value="1"/>
</dbReference>
<feature type="compositionally biased region" description="Polar residues" evidence="8">
    <location>
        <begin position="31"/>
        <end position="40"/>
    </location>
</feature>
<evidence type="ECO:0000256" key="7">
    <source>
        <dbReference type="PROSITE-ProRule" id="PRU01373"/>
    </source>
</evidence>
<gene>
    <name evidence="11" type="ORF">HME9302_01991</name>
</gene>
<feature type="active site" description="Proton donor/acceptor" evidence="7">
    <location>
        <position position="371"/>
    </location>
</feature>
<sequence length="499" mass="54623">MVKRWGKDTIAVLMTGTAILAIPSAAFSQAGTQSAGQPQNLLPAERPAAQPRPARPQPAPISSEPVQTDTAQPAADQSEPMTVDTRIETDAQRLLTEQDDATTQFAWTLAQAGELVDVIRNIGAEGLDPGDYRLPDLNAAIDAGEGAQLNRTASEIFAWLVEDVRDGRTPMDGRKQWFVVDPDADRYPTQEVMRAALTSGDISGTLMKLAPVHPDYARLRDELAATPLAKDKRRKLIVANMDRWRWLARDLGSQYLMTNVPEYQLRLTVNDQIISTYRTIVGKPGRTATPQIAELVEGVVFNPTWTVPQSIVKGEGLGNKVLNNPSWARTKGYKATRGANGWTSVVQQPGPGNALGLMKLHMPNKHAIFLHDTPSRGLFKQAERALSHGCIRTERAQELAITLAILGNASNTEEGRQEAAAQAVEISAAGKYKIVPIEKEMPVYITYFTMAQDIDGKLRSFPDIYGRDKAVLDSFEAPRKANRSRVTGEQVIPIVFDGA</sequence>
<evidence type="ECO:0000256" key="9">
    <source>
        <dbReference type="SAM" id="SignalP"/>
    </source>
</evidence>
<keyword evidence="4 7" id="KW-0133">Cell shape</keyword>
<dbReference type="PANTHER" id="PTHR41533:SF2">
    <property type="entry name" value="BLR7131 PROTEIN"/>
    <property type="match status" value="1"/>
</dbReference>
<comment type="pathway">
    <text evidence="1 7">Cell wall biogenesis; peptidoglycan biosynthesis.</text>
</comment>
<keyword evidence="6 7" id="KW-0961">Cell wall biogenesis/degradation</keyword>
<accession>A0A369QB46</accession>
<feature type="signal peptide" evidence="9">
    <location>
        <begin position="1"/>
        <end position="30"/>
    </location>
</feature>
<keyword evidence="3" id="KW-0808">Transferase</keyword>
<evidence type="ECO:0000256" key="1">
    <source>
        <dbReference type="ARBA" id="ARBA00004752"/>
    </source>
</evidence>
<evidence type="ECO:0000313" key="11">
    <source>
        <dbReference type="EMBL" id="RDC60775.1"/>
    </source>
</evidence>
<keyword evidence="9" id="KW-0732">Signal</keyword>
<comment type="similarity">
    <text evidence="2">Belongs to the YkuD family.</text>
</comment>
<dbReference type="GO" id="GO:0016740">
    <property type="term" value="F:transferase activity"/>
    <property type="evidence" value="ECO:0007669"/>
    <property type="project" value="UniProtKB-KW"/>
</dbReference>
<dbReference type="PROSITE" id="PS52029">
    <property type="entry name" value="LD_TPASE"/>
    <property type="match status" value="1"/>
</dbReference>
<dbReference type="Pfam" id="PF03734">
    <property type="entry name" value="YkuD"/>
    <property type="match status" value="1"/>
</dbReference>
<name>A0A369QB46_9SPHN</name>
<dbReference type="InterPro" id="IPR045380">
    <property type="entry name" value="LD_TPept_scaffold_dom"/>
</dbReference>
<protein>
    <submittedName>
        <fullName evidence="11">Putative L,D-transpeptidase</fullName>
    </submittedName>
</protein>
<proteinExistence type="inferred from homology"/>
<dbReference type="GO" id="GO:0008360">
    <property type="term" value="P:regulation of cell shape"/>
    <property type="evidence" value="ECO:0007669"/>
    <property type="project" value="UniProtKB-UniRule"/>
</dbReference>
<dbReference type="PANTHER" id="PTHR41533">
    <property type="entry name" value="L,D-TRANSPEPTIDASE HI_1667-RELATED"/>
    <property type="match status" value="1"/>
</dbReference>
<evidence type="ECO:0000256" key="5">
    <source>
        <dbReference type="ARBA" id="ARBA00022984"/>
    </source>
</evidence>
<feature type="active site" description="Nucleophile" evidence="7">
    <location>
        <position position="390"/>
    </location>
</feature>
<feature type="chain" id="PRO_5016587347" evidence="9">
    <location>
        <begin position="31"/>
        <end position="499"/>
    </location>
</feature>
<dbReference type="AlphaFoldDB" id="A0A369QB46"/>
<feature type="domain" description="L,D-TPase catalytic" evidence="10">
    <location>
        <begin position="254"/>
        <end position="413"/>
    </location>
</feature>
<dbReference type="InterPro" id="IPR052905">
    <property type="entry name" value="LD-transpeptidase_YkuD-like"/>
</dbReference>
<keyword evidence="12" id="KW-1185">Reference proteome</keyword>
<dbReference type="Gene3D" id="2.40.440.10">
    <property type="entry name" value="L,D-transpeptidase catalytic domain-like"/>
    <property type="match status" value="1"/>
</dbReference>
<dbReference type="EMBL" id="QBKA01000002">
    <property type="protein sequence ID" value="RDC60775.1"/>
    <property type="molecule type" value="Genomic_DNA"/>
</dbReference>
<dbReference type="UniPathway" id="UPA00219"/>
<dbReference type="GO" id="GO:0004180">
    <property type="term" value="F:carboxypeptidase activity"/>
    <property type="evidence" value="ECO:0007669"/>
    <property type="project" value="UniProtKB-ARBA"/>
</dbReference>
<dbReference type="CDD" id="cd16913">
    <property type="entry name" value="YkuD_like"/>
    <property type="match status" value="1"/>
</dbReference>
<organism evidence="11 12">
    <name type="scientific">Alteripontixanthobacter maritimus</name>
    <dbReference type="NCBI Taxonomy" id="2161824"/>
    <lineage>
        <taxon>Bacteria</taxon>
        <taxon>Pseudomonadati</taxon>
        <taxon>Pseudomonadota</taxon>
        <taxon>Alphaproteobacteria</taxon>
        <taxon>Sphingomonadales</taxon>
        <taxon>Erythrobacteraceae</taxon>
        <taxon>Alteripontixanthobacter</taxon>
    </lineage>
</organism>
<feature type="compositionally biased region" description="Low complexity" evidence="8">
    <location>
        <begin position="43"/>
        <end position="52"/>
    </location>
</feature>
<feature type="region of interest" description="Disordered" evidence="8">
    <location>
        <begin position="31"/>
        <end position="83"/>
    </location>
</feature>
<keyword evidence="5 7" id="KW-0573">Peptidoglycan synthesis</keyword>
<dbReference type="InterPro" id="IPR005490">
    <property type="entry name" value="LD_TPept_cat_dom"/>
</dbReference>
<dbReference type="Proteomes" id="UP000253727">
    <property type="component" value="Unassembled WGS sequence"/>
</dbReference>
<evidence type="ECO:0000256" key="3">
    <source>
        <dbReference type="ARBA" id="ARBA00022679"/>
    </source>
</evidence>
<evidence type="ECO:0000313" key="12">
    <source>
        <dbReference type="Proteomes" id="UP000253727"/>
    </source>
</evidence>
<evidence type="ECO:0000256" key="6">
    <source>
        <dbReference type="ARBA" id="ARBA00023316"/>
    </source>
</evidence>
<dbReference type="GO" id="GO:0071555">
    <property type="term" value="P:cell wall organization"/>
    <property type="evidence" value="ECO:0007669"/>
    <property type="project" value="UniProtKB-UniRule"/>
</dbReference>
<evidence type="ECO:0000256" key="4">
    <source>
        <dbReference type="ARBA" id="ARBA00022960"/>
    </source>
</evidence>
<comment type="caution">
    <text evidence="11">The sequence shown here is derived from an EMBL/GenBank/DDBJ whole genome shotgun (WGS) entry which is preliminary data.</text>
</comment>
<dbReference type="Pfam" id="PF20142">
    <property type="entry name" value="Scaffold"/>
    <property type="match status" value="1"/>
</dbReference>
<reference evidence="11 12" key="1">
    <citation type="submission" date="2018-04" db="EMBL/GenBank/DDBJ databases">
        <title>Altererythrobacter sp. HME9302 genome sequencing and assembly.</title>
        <authorList>
            <person name="Kang H."/>
            <person name="Kim H."/>
            <person name="Joh K."/>
        </authorList>
    </citation>
    <scope>NUCLEOTIDE SEQUENCE [LARGE SCALE GENOMIC DNA]</scope>
    <source>
        <strain evidence="11 12">HME9302</strain>
    </source>
</reference>
<evidence type="ECO:0000256" key="2">
    <source>
        <dbReference type="ARBA" id="ARBA00005992"/>
    </source>
</evidence>
<evidence type="ECO:0000259" key="10">
    <source>
        <dbReference type="PROSITE" id="PS52029"/>
    </source>
</evidence>